<evidence type="ECO:0000256" key="2">
    <source>
        <dbReference type="SAM" id="Phobius"/>
    </source>
</evidence>
<proteinExistence type="predicted"/>
<evidence type="ECO:0000256" key="1">
    <source>
        <dbReference type="SAM" id="MobiDB-lite"/>
    </source>
</evidence>
<dbReference type="InterPro" id="IPR027272">
    <property type="entry name" value="Piezo"/>
</dbReference>
<feature type="transmembrane region" description="Helical" evidence="2">
    <location>
        <begin position="159"/>
        <end position="181"/>
    </location>
</feature>
<protein>
    <recommendedName>
        <fullName evidence="5">Transmembrane protein</fullName>
    </recommendedName>
</protein>
<dbReference type="GO" id="GO:0042391">
    <property type="term" value="P:regulation of membrane potential"/>
    <property type="evidence" value="ECO:0007669"/>
    <property type="project" value="TreeGrafter"/>
</dbReference>
<feature type="transmembrane region" description="Helical" evidence="2">
    <location>
        <begin position="255"/>
        <end position="272"/>
    </location>
</feature>
<evidence type="ECO:0000313" key="4">
    <source>
        <dbReference type="Proteomes" id="UP000688137"/>
    </source>
</evidence>
<dbReference type="GO" id="GO:0008381">
    <property type="term" value="F:mechanosensitive monoatomic ion channel activity"/>
    <property type="evidence" value="ECO:0007669"/>
    <property type="project" value="InterPro"/>
</dbReference>
<name>A0A8S1L3F1_PARPR</name>
<dbReference type="AlphaFoldDB" id="A0A8S1L3F1"/>
<feature type="compositionally biased region" description="Polar residues" evidence="1">
    <location>
        <begin position="17"/>
        <end position="31"/>
    </location>
</feature>
<keyword evidence="2" id="KW-1133">Transmembrane helix</keyword>
<gene>
    <name evidence="3" type="ORF">PPRIM_AZ9-3.1.T0320268</name>
</gene>
<dbReference type="PANTHER" id="PTHR13167:SF25">
    <property type="entry name" value="PIEZO-TYPE MECHANOSENSITIVE ION CHANNEL COMPONENT"/>
    <property type="match status" value="1"/>
</dbReference>
<dbReference type="GO" id="GO:0005261">
    <property type="term" value="F:monoatomic cation channel activity"/>
    <property type="evidence" value="ECO:0007669"/>
    <property type="project" value="TreeGrafter"/>
</dbReference>
<organism evidence="3 4">
    <name type="scientific">Paramecium primaurelia</name>
    <dbReference type="NCBI Taxonomy" id="5886"/>
    <lineage>
        <taxon>Eukaryota</taxon>
        <taxon>Sar</taxon>
        <taxon>Alveolata</taxon>
        <taxon>Ciliophora</taxon>
        <taxon>Intramacronucleata</taxon>
        <taxon>Oligohymenophorea</taxon>
        <taxon>Peniculida</taxon>
        <taxon>Parameciidae</taxon>
        <taxon>Paramecium</taxon>
    </lineage>
</organism>
<accession>A0A8S1L3F1</accession>
<keyword evidence="2" id="KW-0472">Membrane</keyword>
<feature type="region of interest" description="Disordered" evidence="1">
    <location>
        <begin position="1"/>
        <end position="37"/>
    </location>
</feature>
<dbReference type="GO" id="GO:0050982">
    <property type="term" value="P:detection of mechanical stimulus"/>
    <property type="evidence" value="ECO:0007669"/>
    <property type="project" value="TreeGrafter"/>
</dbReference>
<keyword evidence="4" id="KW-1185">Reference proteome</keyword>
<dbReference type="EMBL" id="CAJJDM010000031">
    <property type="protein sequence ID" value="CAD8061979.1"/>
    <property type="molecule type" value="Genomic_DNA"/>
</dbReference>
<dbReference type="PANTHER" id="PTHR13167">
    <property type="entry name" value="PIEZO-TYPE MECHANOSENSITIVE ION CHANNEL COMPONENT"/>
    <property type="match status" value="1"/>
</dbReference>
<dbReference type="Proteomes" id="UP000688137">
    <property type="component" value="Unassembled WGS sequence"/>
</dbReference>
<reference evidence="3" key="1">
    <citation type="submission" date="2021-01" db="EMBL/GenBank/DDBJ databases">
        <authorList>
            <consortium name="Genoscope - CEA"/>
            <person name="William W."/>
        </authorList>
    </citation>
    <scope>NUCLEOTIDE SEQUENCE</scope>
</reference>
<dbReference type="GO" id="GO:0071260">
    <property type="term" value="P:cellular response to mechanical stimulus"/>
    <property type="evidence" value="ECO:0007669"/>
    <property type="project" value="TreeGrafter"/>
</dbReference>
<keyword evidence="2" id="KW-0812">Transmembrane</keyword>
<evidence type="ECO:0000313" key="3">
    <source>
        <dbReference type="EMBL" id="CAD8061979.1"/>
    </source>
</evidence>
<evidence type="ECO:0008006" key="5">
    <source>
        <dbReference type="Google" id="ProtNLM"/>
    </source>
</evidence>
<comment type="caution">
    <text evidence="3">The sequence shown here is derived from an EMBL/GenBank/DDBJ whole genome shotgun (WGS) entry which is preliminary data.</text>
</comment>
<feature type="transmembrane region" description="Helical" evidence="2">
    <location>
        <begin position="70"/>
        <end position="99"/>
    </location>
</feature>
<feature type="transmembrane region" description="Helical" evidence="2">
    <location>
        <begin position="217"/>
        <end position="235"/>
    </location>
</feature>
<sequence>MSNQGSSMKEIEIPTPSDKSNSQLQSVSDNADLQRDSDPTIQKRDFSLSQFSQNAIKPKKLRRIIQAMDIIGMLGLLIYCILIQSYYSTIYLICLLLILNYSYISSYKGVQVKDGKLYPLEEFAAQQEQFHNTNQNQEQSENNFITQYWLVLNDFKKTIWYSFVIVSAISLIVKLTLYPIAKNGGYAMMSIENFRGLEVYFTLINGKITVSSAEQGLAFAPNCIMLTLAIIILIFRNVEIKQEFYELSDSPILTKFFIVIICQFIFSYQCYLI</sequence>
<dbReference type="GO" id="GO:0016020">
    <property type="term" value="C:membrane"/>
    <property type="evidence" value="ECO:0007669"/>
    <property type="project" value="InterPro"/>
</dbReference>